<accession>A0A6A0BBU9</accession>
<sequence>MPTGKIKSSTVDAQAAISELTGISATNFANQSVDFSSSNISSMLAGQILVNQLMNHTSKVVSCVLSQANKFPELARAIEERDIADSQRFR</sequence>
<dbReference type="AlphaFoldDB" id="A0A6A0BBU9"/>
<gene>
    <name evidence="1" type="ORF">Hs30E_05020</name>
</gene>
<dbReference type="Proteomes" id="UP000480303">
    <property type="component" value="Unassembled WGS sequence"/>
</dbReference>
<organism evidence="1 2">
    <name type="scientific">Pseudolactococcus hodotermopsidis</name>
    <dbReference type="NCBI Taxonomy" id="2709157"/>
    <lineage>
        <taxon>Bacteria</taxon>
        <taxon>Bacillati</taxon>
        <taxon>Bacillota</taxon>
        <taxon>Bacilli</taxon>
        <taxon>Lactobacillales</taxon>
        <taxon>Streptococcaceae</taxon>
        <taxon>Pseudolactococcus</taxon>
    </lineage>
</organism>
<reference evidence="1 2" key="1">
    <citation type="submission" date="2020-02" db="EMBL/GenBank/DDBJ databases">
        <title>Draft genome sequence of Lactococcus sp. Hs30E4-3.</title>
        <authorList>
            <person name="Noda S."/>
            <person name="Yuki M."/>
            <person name="Ohkuma M."/>
        </authorList>
    </citation>
    <scope>NUCLEOTIDE SEQUENCE [LARGE SCALE GENOMIC DNA]</scope>
    <source>
        <strain evidence="1 2">Hs30E4-3</strain>
    </source>
</reference>
<name>A0A6A0BBU9_9LACT</name>
<proteinExistence type="predicted"/>
<evidence type="ECO:0008006" key="3">
    <source>
        <dbReference type="Google" id="ProtNLM"/>
    </source>
</evidence>
<evidence type="ECO:0000313" key="1">
    <source>
        <dbReference type="EMBL" id="GFH41951.1"/>
    </source>
</evidence>
<comment type="caution">
    <text evidence="1">The sequence shown here is derived from an EMBL/GenBank/DDBJ whole genome shotgun (WGS) entry which is preliminary data.</text>
</comment>
<evidence type="ECO:0000313" key="2">
    <source>
        <dbReference type="Proteomes" id="UP000480303"/>
    </source>
</evidence>
<dbReference type="RefSeq" id="WP_172207714.1">
    <property type="nucleotide sequence ID" value="NZ_BLLI01000008.1"/>
</dbReference>
<keyword evidence="2" id="KW-1185">Reference proteome</keyword>
<dbReference type="EMBL" id="BLLI01000008">
    <property type="protein sequence ID" value="GFH41951.1"/>
    <property type="molecule type" value="Genomic_DNA"/>
</dbReference>
<protein>
    <recommendedName>
        <fullName evidence="3">Type VII secretion protein</fullName>
    </recommendedName>
</protein>